<accession>A0A0M7BR06</accession>
<keyword evidence="7 10" id="KW-0067">ATP-binding</keyword>
<dbReference type="PANTHER" id="PTHR21621:SF4">
    <property type="entry name" value="GLUTATHIONE SYNTHETASE"/>
    <property type="match status" value="1"/>
</dbReference>
<evidence type="ECO:0000313" key="12">
    <source>
        <dbReference type="EMBL" id="ANY16677.1"/>
    </source>
</evidence>
<keyword evidence="3 10" id="KW-0436">Ligase</keyword>
<dbReference type="Gene3D" id="3.30.470.20">
    <property type="entry name" value="ATP-grasp fold, B domain"/>
    <property type="match status" value="1"/>
</dbReference>
<dbReference type="GO" id="GO:0005737">
    <property type="term" value="C:cytoplasm"/>
    <property type="evidence" value="ECO:0007669"/>
    <property type="project" value="TreeGrafter"/>
</dbReference>
<keyword evidence="15" id="KW-1185">Reference proteome</keyword>
<dbReference type="Proteomes" id="UP000053096">
    <property type="component" value="Unassembled WGS sequence"/>
</dbReference>
<dbReference type="InterPro" id="IPR016185">
    <property type="entry name" value="PreATP-grasp_dom_sf"/>
</dbReference>
<dbReference type="GO" id="GO:0005524">
    <property type="term" value="F:ATP binding"/>
    <property type="evidence" value="ECO:0007669"/>
    <property type="project" value="UniProtKB-UniRule"/>
</dbReference>
<dbReference type="NCBIfam" id="NF003573">
    <property type="entry name" value="PRK05246.1"/>
    <property type="match status" value="1"/>
</dbReference>
<reference evidence="12 15" key="2">
    <citation type="submission" date="2016-07" db="EMBL/GenBank/DDBJ databases">
        <title>Complete genome sequences of Bordetella pseudohinzii.</title>
        <authorList>
            <person name="Spilker T."/>
            <person name="Darrah R."/>
            <person name="LiPuma J.J."/>
        </authorList>
    </citation>
    <scope>NUCLEOTIDE SEQUENCE [LARGE SCALE GENOMIC DNA]</scope>
    <source>
        <strain evidence="12 15">HI4681</strain>
    </source>
</reference>
<dbReference type="SUPFAM" id="SSF52440">
    <property type="entry name" value="PreATP-grasp domain"/>
    <property type="match status" value="1"/>
</dbReference>
<keyword evidence="4 10" id="KW-0317">Glutathione biosynthesis</keyword>
<evidence type="ECO:0000256" key="2">
    <source>
        <dbReference type="ARBA" id="ARBA00001946"/>
    </source>
</evidence>
<dbReference type="EMBL" id="CP016440">
    <property type="protein sequence ID" value="ANY16677.1"/>
    <property type="molecule type" value="Genomic_DNA"/>
</dbReference>
<dbReference type="EMBL" id="CYTV01000001">
    <property type="protein sequence ID" value="CUI28885.1"/>
    <property type="molecule type" value="Genomic_DNA"/>
</dbReference>
<comment type="catalytic activity">
    <reaction evidence="10">
        <text>gamma-L-glutamyl-L-cysteine + glycine + ATP = glutathione + ADP + phosphate + H(+)</text>
        <dbReference type="Rhea" id="RHEA:13557"/>
        <dbReference type="ChEBI" id="CHEBI:15378"/>
        <dbReference type="ChEBI" id="CHEBI:30616"/>
        <dbReference type="ChEBI" id="CHEBI:43474"/>
        <dbReference type="ChEBI" id="CHEBI:57305"/>
        <dbReference type="ChEBI" id="CHEBI:57925"/>
        <dbReference type="ChEBI" id="CHEBI:58173"/>
        <dbReference type="ChEBI" id="CHEBI:456216"/>
        <dbReference type="EC" id="6.3.2.3"/>
    </reaction>
</comment>
<dbReference type="InterPro" id="IPR006284">
    <property type="entry name" value="Glut_synth_pro"/>
</dbReference>
<sequence length="318" mass="34334">MHVLFIIDPLPQLKAYKDSSVAMMRALVARGHTLSVALQGDLYIDAGKVSARSQPIALVEGADLHGHDWWRETGPAVDLALSVFCAVLMRKDPPFDMEYVYSTHLLEYAQAQGAKVFNGGAAIRNHPEKLAITEVAELTTPTLVTRNMSRIKDFHALHGDVIVKPLDGMGGTGIFRLQPNEANRNAILETLTDNGTRTIMAQRYIPEIVKGDKRVLIIGGEPVPYSLARIPQAGETRGNLAAGGRGVAQPLSQRDRELAQAVAAKTAGRGLLLIGLDVIGDYVTEINVTSPTCFVEIAEQTGFDVADMFAQALERAAG</sequence>
<evidence type="ECO:0000256" key="6">
    <source>
        <dbReference type="ARBA" id="ARBA00022741"/>
    </source>
</evidence>
<comment type="similarity">
    <text evidence="10">Belongs to the prokaryotic GSH synthase family.</text>
</comment>
<feature type="domain" description="ATP-grasp" evidence="11">
    <location>
        <begin position="129"/>
        <end position="314"/>
    </location>
</feature>
<keyword evidence="9" id="KW-0464">Manganese</keyword>
<evidence type="ECO:0000313" key="13">
    <source>
        <dbReference type="EMBL" id="CUI28885.1"/>
    </source>
</evidence>
<protein>
    <recommendedName>
        <fullName evidence="10">Glutathione synthetase</fullName>
        <ecNumber evidence="10">6.3.2.3</ecNumber>
    </recommendedName>
    <alternativeName>
        <fullName evidence="10">GSH synthetase</fullName>
        <shortName evidence="10">GSH-S</shortName>
        <shortName evidence="10">GSHase</shortName>
    </alternativeName>
    <alternativeName>
        <fullName evidence="10">Glutathione synthase</fullName>
    </alternativeName>
</protein>
<dbReference type="Pfam" id="PF02951">
    <property type="entry name" value="GSH-S_N"/>
    <property type="match status" value="1"/>
</dbReference>
<dbReference type="Proteomes" id="UP000092950">
    <property type="component" value="Chromosome"/>
</dbReference>
<evidence type="ECO:0000313" key="14">
    <source>
        <dbReference type="Proteomes" id="UP000053096"/>
    </source>
</evidence>
<dbReference type="GO" id="GO:0004363">
    <property type="term" value="F:glutathione synthase activity"/>
    <property type="evidence" value="ECO:0007669"/>
    <property type="project" value="UniProtKB-UniRule"/>
</dbReference>
<dbReference type="InterPro" id="IPR013815">
    <property type="entry name" value="ATP_grasp_subdomain_1"/>
</dbReference>
<evidence type="ECO:0000256" key="7">
    <source>
        <dbReference type="ARBA" id="ARBA00022840"/>
    </source>
</evidence>
<dbReference type="Gene3D" id="3.40.50.20">
    <property type="match status" value="1"/>
</dbReference>
<dbReference type="PANTHER" id="PTHR21621">
    <property type="entry name" value="RIBOSOMAL PROTEIN S6 MODIFICATION PROTEIN"/>
    <property type="match status" value="1"/>
</dbReference>
<reference evidence="13 14" key="1">
    <citation type="submission" date="2015-09" db="EMBL/GenBank/DDBJ databases">
        <authorList>
            <person name="Jackson K.R."/>
            <person name="Lunt B.L."/>
            <person name="Fisher J.N.B."/>
            <person name="Gardner A.V."/>
            <person name="Bailey M.E."/>
            <person name="Deus L.M."/>
            <person name="Earl A.S."/>
            <person name="Gibby P.D."/>
            <person name="Hartmann K.A."/>
            <person name="Liu J.E."/>
            <person name="Manci A.M."/>
            <person name="Nielsen D.A."/>
            <person name="Solomon M.B."/>
            <person name="Breakwell D.P."/>
            <person name="Burnett S.H."/>
            <person name="Grose J.H."/>
        </authorList>
    </citation>
    <scope>NUCLEOTIDE SEQUENCE [LARGE SCALE GENOMIC DNA]</scope>
    <source>
        <strain evidence="13 14">2789STDY5608636</strain>
    </source>
</reference>
<evidence type="ECO:0000259" key="11">
    <source>
        <dbReference type="PROSITE" id="PS50975"/>
    </source>
</evidence>
<dbReference type="PROSITE" id="PS50975">
    <property type="entry name" value="ATP_GRASP"/>
    <property type="match status" value="1"/>
</dbReference>
<comment type="pathway">
    <text evidence="10">Sulfur metabolism; glutathione biosynthesis; glutathione from L-cysteine and L-glutamate: step 2/2.</text>
</comment>
<comment type="cofactor">
    <cofactor evidence="1">
        <name>Mn(2+)</name>
        <dbReference type="ChEBI" id="CHEBI:29035"/>
    </cofactor>
</comment>
<dbReference type="InterPro" id="IPR004215">
    <property type="entry name" value="GSHS_N"/>
</dbReference>
<name>A0A0J6BPN7_9BORD</name>
<dbReference type="KEGG" id="bpdz:BBN53_12725"/>
<dbReference type="OrthoDB" id="9785415at2"/>
<dbReference type="AlphaFoldDB" id="A0A0J6BPN7"/>
<dbReference type="FunFam" id="3.30.1490.20:FF:000009">
    <property type="entry name" value="Glutathione synthetase"/>
    <property type="match status" value="1"/>
</dbReference>
<dbReference type="RefSeq" id="WP_043207457.1">
    <property type="nucleotide sequence ID" value="NZ_CAJGUP010000039.1"/>
</dbReference>
<evidence type="ECO:0000256" key="4">
    <source>
        <dbReference type="ARBA" id="ARBA00022684"/>
    </source>
</evidence>
<dbReference type="EC" id="6.3.2.3" evidence="10"/>
<evidence type="ECO:0000256" key="1">
    <source>
        <dbReference type="ARBA" id="ARBA00001936"/>
    </source>
</evidence>
<dbReference type="UniPathway" id="UPA00142">
    <property type="reaction ID" value="UER00210"/>
</dbReference>
<dbReference type="Pfam" id="PF02955">
    <property type="entry name" value="GSH-S_ATP"/>
    <property type="match status" value="1"/>
</dbReference>
<evidence type="ECO:0000256" key="5">
    <source>
        <dbReference type="ARBA" id="ARBA00022723"/>
    </source>
</evidence>
<evidence type="ECO:0000256" key="10">
    <source>
        <dbReference type="HAMAP-Rule" id="MF_00162"/>
    </source>
</evidence>
<evidence type="ECO:0000256" key="3">
    <source>
        <dbReference type="ARBA" id="ARBA00022598"/>
    </source>
</evidence>
<organism evidence="13 14">
    <name type="scientific">Bordetella pseudohinzii</name>
    <dbReference type="NCBI Taxonomy" id="1331258"/>
    <lineage>
        <taxon>Bacteria</taxon>
        <taxon>Pseudomonadati</taxon>
        <taxon>Pseudomonadota</taxon>
        <taxon>Betaproteobacteria</taxon>
        <taxon>Burkholderiales</taxon>
        <taxon>Alcaligenaceae</taxon>
        <taxon>Bordetella</taxon>
    </lineage>
</organism>
<evidence type="ECO:0000313" key="15">
    <source>
        <dbReference type="Proteomes" id="UP000092950"/>
    </source>
</evidence>
<dbReference type="InterPro" id="IPR004218">
    <property type="entry name" value="GSHS_ATP-bd"/>
</dbReference>
<keyword evidence="5" id="KW-0479">Metal-binding</keyword>
<gene>
    <name evidence="10 13" type="primary">gshB</name>
    <name evidence="12" type="ORF">BBN53_12725</name>
    <name evidence="13" type="ORF">ERS370011_00012</name>
</gene>
<evidence type="ECO:0000256" key="9">
    <source>
        <dbReference type="ARBA" id="ARBA00023211"/>
    </source>
</evidence>
<comment type="cofactor">
    <cofactor evidence="2">
        <name>Mg(2+)</name>
        <dbReference type="ChEBI" id="CHEBI:18420"/>
    </cofactor>
</comment>
<evidence type="ECO:0000256" key="8">
    <source>
        <dbReference type="ARBA" id="ARBA00022842"/>
    </source>
</evidence>
<keyword evidence="8" id="KW-0460">Magnesium</keyword>
<keyword evidence="6 10" id="KW-0547">Nucleotide-binding</keyword>
<accession>A0A0J6BPN7</accession>
<dbReference type="SUPFAM" id="SSF56059">
    <property type="entry name" value="Glutathione synthetase ATP-binding domain-like"/>
    <property type="match status" value="1"/>
</dbReference>
<proteinExistence type="inferred from homology"/>
<dbReference type="NCBIfam" id="TIGR01380">
    <property type="entry name" value="glut_syn"/>
    <property type="match status" value="1"/>
</dbReference>
<dbReference type="InterPro" id="IPR011761">
    <property type="entry name" value="ATP-grasp"/>
</dbReference>
<dbReference type="GO" id="GO:0046872">
    <property type="term" value="F:metal ion binding"/>
    <property type="evidence" value="ECO:0007669"/>
    <property type="project" value="UniProtKB-KW"/>
</dbReference>
<dbReference type="Gene3D" id="3.30.1490.20">
    <property type="entry name" value="ATP-grasp fold, A domain"/>
    <property type="match status" value="1"/>
</dbReference>
<dbReference type="HAMAP" id="MF_00162">
    <property type="entry name" value="GSH_S"/>
    <property type="match status" value="1"/>
</dbReference>